<dbReference type="CDD" id="cd07560">
    <property type="entry name" value="Peptidase_S41_CPP"/>
    <property type="match status" value="1"/>
</dbReference>
<dbReference type="Gene3D" id="3.30.750.44">
    <property type="match status" value="1"/>
</dbReference>
<organism evidence="6">
    <name type="scientific">hydrothermal vent metagenome</name>
    <dbReference type="NCBI Taxonomy" id="652676"/>
    <lineage>
        <taxon>unclassified sequences</taxon>
        <taxon>metagenomes</taxon>
        <taxon>ecological metagenomes</taxon>
    </lineage>
</organism>
<dbReference type="PANTHER" id="PTHR32060">
    <property type="entry name" value="TAIL-SPECIFIC PROTEASE"/>
    <property type="match status" value="1"/>
</dbReference>
<dbReference type="InterPro" id="IPR005151">
    <property type="entry name" value="Tail-specific_protease"/>
</dbReference>
<evidence type="ECO:0000256" key="2">
    <source>
        <dbReference type="ARBA" id="ARBA00022670"/>
    </source>
</evidence>
<dbReference type="SUPFAM" id="SSF50156">
    <property type="entry name" value="PDZ domain-like"/>
    <property type="match status" value="1"/>
</dbReference>
<keyword evidence="4" id="KW-0720">Serine protease</keyword>
<dbReference type="PROSITE" id="PS50106">
    <property type="entry name" value="PDZ"/>
    <property type="match status" value="1"/>
</dbReference>
<dbReference type="GO" id="GO:0006508">
    <property type="term" value="P:proteolysis"/>
    <property type="evidence" value="ECO:0007669"/>
    <property type="project" value="UniProtKB-KW"/>
</dbReference>
<dbReference type="GO" id="GO:0030288">
    <property type="term" value="C:outer membrane-bounded periplasmic space"/>
    <property type="evidence" value="ECO:0007669"/>
    <property type="project" value="TreeGrafter"/>
</dbReference>
<evidence type="ECO:0000259" key="5">
    <source>
        <dbReference type="PROSITE" id="PS50106"/>
    </source>
</evidence>
<name>A0A3B0UDH7_9ZZZZ</name>
<dbReference type="InterPro" id="IPR029045">
    <property type="entry name" value="ClpP/crotonase-like_dom_sf"/>
</dbReference>
<dbReference type="Pfam" id="PF03572">
    <property type="entry name" value="Peptidase_S41"/>
    <property type="match status" value="1"/>
</dbReference>
<dbReference type="SMART" id="SM00245">
    <property type="entry name" value="TSPc"/>
    <property type="match status" value="1"/>
</dbReference>
<dbReference type="InterPro" id="IPR001478">
    <property type="entry name" value="PDZ"/>
</dbReference>
<dbReference type="GO" id="GO:0008236">
    <property type="term" value="F:serine-type peptidase activity"/>
    <property type="evidence" value="ECO:0007669"/>
    <property type="project" value="UniProtKB-KW"/>
</dbReference>
<dbReference type="InterPro" id="IPR041489">
    <property type="entry name" value="PDZ_6"/>
</dbReference>
<evidence type="ECO:0000313" key="6">
    <source>
        <dbReference type="EMBL" id="VAW29051.1"/>
    </source>
</evidence>
<evidence type="ECO:0000256" key="1">
    <source>
        <dbReference type="ARBA" id="ARBA00009179"/>
    </source>
</evidence>
<keyword evidence="2 6" id="KW-0645">Protease</keyword>
<proteinExistence type="inferred from homology"/>
<dbReference type="InterPro" id="IPR004447">
    <property type="entry name" value="Peptidase_S41A"/>
</dbReference>
<comment type="similarity">
    <text evidence="1">Belongs to the peptidase S41A family.</text>
</comment>
<dbReference type="GO" id="GO:0004175">
    <property type="term" value="F:endopeptidase activity"/>
    <property type="evidence" value="ECO:0007669"/>
    <property type="project" value="TreeGrafter"/>
</dbReference>
<dbReference type="SMART" id="SM00228">
    <property type="entry name" value="PDZ"/>
    <property type="match status" value="1"/>
</dbReference>
<dbReference type="Pfam" id="PF17820">
    <property type="entry name" value="PDZ_6"/>
    <property type="match status" value="1"/>
</dbReference>
<dbReference type="GO" id="GO:0007165">
    <property type="term" value="P:signal transduction"/>
    <property type="evidence" value="ECO:0007669"/>
    <property type="project" value="TreeGrafter"/>
</dbReference>
<keyword evidence="3" id="KW-0378">Hydrolase</keyword>
<dbReference type="InterPro" id="IPR036034">
    <property type="entry name" value="PDZ_sf"/>
</dbReference>
<evidence type="ECO:0000256" key="3">
    <source>
        <dbReference type="ARBA" id="ARBA00022801"/>
    </source>
</evidence>
<protein>
    <submittedName>
        <fullName evidence="6">Carboxy-terminal processing protease</fullName>
    </submittedName>
</protein>
<dbReference type="AlphaFoldDB" id="A0A3B0UDH7"/>
<dbReference type="PANTHER" id="PTHR32060:SF30">
    <property type="entry name" value="CARBOXY-TERMINAL PROCESSING PROTEASE CTPA"/>
    <property type="match status" value="1"/>
</dbReference>
<gene>
    <name evidence="6" type="ORF">MNBD_BACTEROID07-477</name>
</gene>
<dbReference type="Gene3D" id="2.30.42.10">
    <property type="match status" value="1"/>
</dbReference>
<reference evidence="6" key="1">
    <citation type="submission" date="2018-06" db="EMBL/GenBank/DDBJ databases">
        <authorList>
            <person name="Zhirakovskaya E."/>
        </authorList>
    </citation>
    <scope>NUCLEOTIDE SEQUENCE</scope>
</reference>
<feature type="domain" description="PDZ" evidence="5">
    <location>
        <begin position="92"/>
        <end position="148"/>
    </location>
</feature>
<dbReference type="EMBL" id="UOET01000314">
    <property type="protein sequence ID" value="VAW29051.1"/>
    <property type="molecule type" value="Genomic_DNA"/>
</dbReference>
<dbReference type="NCBIfam" id="TIGR00225">
    <property type="entry name" value="prc"/>
    <property type="match status" value="1"/>
</dbReference>
<dbReference type="SUPFAM" id="SSF52096">
    <property type="entry name" value="ClpP/crotonase"/>
    <property type="match status" value="1"/>
</dbReference>
<sequence>MIKKYILIAGLFLMAVVGLKAQENNNFKVAKSIEIFSGVMNQLNLNYVDTIHPVQLTRTAIKDMLRGMDPYTIYVPEKDMSDFNLMLSGIYGGIGSMIQKQGDYVVITEPYEGFPAQKAGLKAGDKVIAINGKSAKNLSSLAVSKLLKGDPGSHFQLTIRHFGAAKDTTLNLTREQIKIPNVPYYGIVGGDIGYIRLTQFSPNAANDVRSAFVNLKENHHIKGVILDLRNNGGGLLNEAVKIANIFIKKGQTIVTTKGKLLSNNMVYKTPGPVIDRKILLAILVNGNTASASEIVSGSMQDLDRGVIIGQQTFGKGLVQNTVALPYGGKIKITIAKYYIPSGRCIQAINYFHRGKNGRPVRVPDSLTHTFKTADGRVVRDGGGIKPDIVMKPTVFSQVSADLYAQNYIFDFANEFSLRHKSIAPPTQFRIGDSTFNQFKKFVLNKGFSYKTETGALIKQLKQSAKRENYFKALKPVIDSLSKDLKAEKKQDLDKHKKQIDEMLRVEIATRYYYQKGKTASALINDDEVSKAVAVLNNKSLYESILSGKADRQKKK</sequence>
<accession>A0A3B0UDH7</accession>
<dbReference type="Gene3D" id="3.90.226.10">
    <property type="entry name" value="2-enoyl-CoA Hydratase, Chain A, domain 1"/>
    <property type="match status" value="1"/>
</dbReference>
<evidence type="ECO:0000256" key="4">
    <source>
        <dbReference type="ARBA" id="ARBA00022825"/>
    </source>
</evidence>
<dbReference type="CDD" id="cd06782">
    <property type="entry name" value="cpPDZ_CPP-like"/>
    <property type="match status" value="1"/>
</dbReference>